<organism evidence="1 2">
    <name type="scientific">Enterobacter roggenkampii</name>
    <dbReference type="NCBI Taxonomy" id="1812935"/>
    <lineage>
        <taxon>Bacteria</taxon>
        <taxon>Pseudomonadati</taxon>
        <taxon>Pseudomonadota</taxon>
        <taxon>Gammaproteobacteria</taxon>
        <taxon>Enterobacterales</taxon>
        <taxon>Enterobacteriaceae</taxon>
        <taxon>Enterobacter</taxon>
        <taxon>Enterobacter cloacae complex</taxon>
    </lineage>
</organism>
<dbReference type="RefSeq" id="WP_047747806.1">
    <property type="nucleotide sequence ID" value="NZ_LEDI01000007.1"/>
</dbReference>
<name>A0A837LKU2_9ENTR</name>
<evidence type="ECO:0000313" key="1">
    <source>
        <dbReference type="EMBL" id="KLQ07013.1"/>
    </source>
</evidence>
<dbReference type="Proteomes" id="UP000036013">
    <property type="component" value="Unassembled WGS sequence"/>
</dbReference>
<dbReference type="EMBL" id="LEDI01000007">
    <property type="protein sequence ID" value="KLQ07013.1"/>
    <property type="molecule type" value="Genomic_DNA"/>
</dbReference>
<proteinExistence type="predicted"/>
<accession>A0A837LKU2</accession>
<sequence length="186" mass="22084">MSFKDIFPFLTFILGIFFTGHIEGRKEKARIKTLKKNVLLELEDELSILERSIKVTSESIYTRMMKPNNFQHISLGKRFNPILLEKNINDVYSHFNRDTRIALKNCLLLMNQIKEKYNYVCDNWKTDNIKCRAKEESMLYSMLSLYYLLNKLKNERDRFSLPDIPNDEIVDRAAEALQVLRPLKKK</sequence>
<reference evidence="1 2" key="1">
    <citation type="submission" date="2015-06" db="EMBL/GenBank/DDBJ databases">
        <authorList>
            <person name="Adams M."/>
            <person name="Sutton G."/>
            <person name="Nelson K."/>
            <person name="Bonomo R."/>
            <person name="McCorrison J."/>
            <person name="Sanka R."/>
            <person name="Brinkac L."/>
            <person name="Nierman W."/>
        </authorList>
    </citation>
    <scope>NUCLEOTIDE SEQUENCE [LARGE SCALE GENOMIC DNA]</scope>
    <source>
        <strain evidence="1 2">GN02692</strain>
    </source>
</reference>
<dbReference type="AlphaFoldDB" id="A0A837LKU2"/>
<comment type="caution">
    <text evidence="1">The sequence shown here is derived from an EMBL/GenBank/DDBJ whole genome shotgun (WGS) entry which is preliminary data.</text>
</comment>
<protein>
    <submittedName>
        <fullName evidence="1">Uncharacterized protein</fullName>
    </submittedName>
</protein>
<evidence type="ECO:0000313" key="2">
    <source>
        <dbReference type="Proteomes" id="UP000036013"/>
    </source>
</evidence>
<gene>
    <name evidence="1" type="ORF">ABF77_04000</name>
</gene>